<dbReference type="SUPFAM" id="SSF52540">
    <property type="entry name" value="P-loop containing nucleoside triphosphate hydrolases"/>
    <property type="match status" value="1"/>
</dbReference>
<protein>
    <submittedName>
        <fullName evidence="3">Transposase</fullName>
    </submittedName>
</protein>
<evidence type="ECO:0000256" key="1">
    <source>
        <dbReference type="SAM" id="MobiDB-lite"/>
    </source>
</evidence>
<comment type="caution">
    <text evidence="3">The sequence shown here is derived from an EMBL/GenBank/DDBJ whole genome shotgun (WGS) entry which is preliminary data.</text>
</comment>
<evidence type="ECO:0000259" key="2">
    <source>
        <dbReference type="SMART" id="SM00382"/>
    </source>
</evidence>
<dbReference type="AlphaFoldDB" id="A0A395TDG1"/>
<name>A0A395TDG1_VIBCL</name>
<feature type="domain" description="AAA+ ATPase" evidence="2">
    <location>
        <begin position="122"/>
        <end position="286"/>
    </location>
</feature>
<dbReference type="EMBL" id="MCBA01000206">
    <property type="protein sequence ID" value="RGP82363.1"/>
    <property type="molecule type" value="Genomic_DNA"/>
</dbReference>
<organism evidence="3 4">
    <name type="scientific">Vibrio cholerae</name>
    <dbReference type="NCBI Taxonomy" id="666"/>
    <lineage>
        <taxon>Bacteria</taxon>
        <taxon>Pseudomonadati</taxon>
        <taxon>Pseudomonadota</taxon>
        <taxon>Gammaproteobacteria</taxon>
        <taxon>Vibrionales</taxon>
        <taxon>Vibrionaceae</taxon>
        <taxon>Vibrio</taxon>
    </lineage>
</organism>
<dbReference type="InterPro" id="IPR049945">
    <property type="entry name" value="AAA_22"/>
</dbReference>
<reference evidence="3 4" key="1">
    <citation type="journal article" date="2017" name="Emerg. Infect. Dis.">
        <title>Carbapenemase VCC-1-Producing Vibrio cholerae in Coastal Waters of Germany.</title>
        <authorList>
            <person name="Hammerl J.A."/>
            <person name="Jackel C."/>
            <person name="Bortolaia V."/>
            <person name="Schwartz K."/>
            <person name="Bier N."/>
            <person name="Hendriksen R.S."/>
            <person name="Guerra B."/>
            <person name="Strauch E."/>
        </authorList>
    </citation>
    <scope>NUCLEOTIDE SEQUENCE [LARGE SCALE GENOMIC DNA]</scope>
    <source>
        <strain evidence="3 4">VN-2825</strain>
    </source>
</reference>
<sequence length="483" mass="54338">MRCEDAIYHEAILPEHRGNPLIEALPPKVEDDELVIKLSNYPERLIEETKLETIERLDYLTRLKTLRQPLPLYFDVFRAIEMAIKEGYSAKNPLSPTTMNYLHYSSDNRPDVEPRTGFFKPKGSGITIIGESGVGKTCMLEQVLNCFPDVIEHRYYQNKVLAIPQVVWIKVDCPDDSSVKGLCHRILEQIDQKLGHPPTTPAGTIALLLQQIESKMKSNFLGILVIDEMQNLNLAKAGGADRLLGFLHNLVNNLGIPILFCANPPFDELLSKSFKSARRAESSGYFDVELMKNDDEWELFVDELWCLQWTNVETPLTPSLNNKLYSLSAGNMDLAVRIYYSAQKAVIGSSDERITEEVLELGASIAIRATKKLTEEMRKTHAISILKRNRQDGSSGANNHLRADGSSKEVINTKSKTITIPGDLTRPHHPEFLEELTKLVFAEDLSDRILDTNLIERASQGSDPLENLRASGVLCDNPFETFS</sequence>
<evidence type="ECO:0000313" key="3">
    <source>
        <dbReference type="EMBL" id="RGP82363.1"/>
    </source>
</evidence>
<gene>
    <name evidence="3" type="ORF">BC353_18170</name>
</gene>
<evidence type="ECO:0000313" key="4">
    <source>
        <dbReference type="Proteomes" id="UP000266701"/>
    </source>
</evidence>
<dbReference type="Gene3D" id="3.40.50.300">
    <property type="entry name" value="P-loop containing nucleotide triphosphate hydrolases"/>
    <property type="match status" value="1"/>
</dbReference>
<dbReference type="Proteomes" id="UP000266701">
    <property type="component" value="Unassembled WGS sequence"/>
</dbReference>
<dbReference type="InterPro" id="IPR003593">
    <property type="entry name" value="AAA+_ATPase"/>
</dbReference>
<dbReference type="SMART" id="SM00382">
    <property type="entry name" value="AAA"/>
    <property type="match status" value="1"/>
</dbReference>
<dbReference type="GO" id="GO:0016887">
    <property type="term" value="F:ATP hydrolysis activity"/>
    <property type="evidence" value="ECO:0007669"/>
    <property type="project" value="InterPro"/>
</dbReference>
<feature type="region of interest" description="Disordered" evidence="1">
    <location>
        <begin position="388"/>
        <end position="407"/>
    </location>
</feature>
<dbReference type="Pfam" id="PF13401">
    <property type="entry name" value="AAA_22"/>
    <property type="match status" value="1"/>
</dbReference>
<accession>A0A395TDG1</accession>
<dbReference type="InterPro" id="IPR027417">
    <property type="entry name" value="P-loop_NTPase"/>
</dbReference>
<proteinExistence type="predicted"/>